<name>A0A170QBH5_9ZZZZ</name>
<accession>A0A170QBH5</accession>
<evidence type="ECO:0000313" key="1">
    <source>
        <dbReference type="EMBL" id="CUV05135.1"/>
    </source>
</evidence>
<proteinExistence type="predicted"/>
<dbReference type="AlphaFoldDB" id="A0A170QBH5"/>
<dbReference type="EMBL" id="FAXA01000248">
    <property type="protein sequence ID" value="CUV05135.1"/>
    <property type="molecule type" value="Genomic_DNA"/>
</dbReference>
<reference evidence="1" key="1">
    <citation type="submission" date="2015-10" db="EMBL/GenBank/DDBJ databases">
        <authorList>
            <person name="Gilbert D.G."/>
        </authorList>
    </citation>
    <scope>NUCLEOTIDE SEQUENCE</scope>
</reference>
<protein>
    <submittedName>
        <fullName evidence="1">Uncharacterized protein</fullName>
    </submittedName>
</protein>
<gene>
    <name evidence="1" type="ORF">MGWOODY_Clf2661</name>
</gene>
<sequence length="207" mass="22263">MTSSSIDRATYSVGEAALDLMVLEKAGFPEAFEGHQVIRQGTLNNETLAENGFDGSTAERFSQAGRVTGVMRELGPTSNMAMSDGFDFMAASVVHLFDSPDSVHGWMHEIFLKDFEDRVGESVGQGHQLVSATRLEPTGFFDEAVGLRVLQGGVDGLISSTVVDFRVGRLLGVVFIGVVGDHDRLDQVVQLGQTLEKRIVSVVLGST</sequence>
<organism evidence="1">
    <name type="scientific">hydrothermal vent metagenome</name>
    <dbReference type="NCBI Taxonomy" id="652676"/>
    <lineage>
        <taxon>unclassified sequences</taxon>
        <taxon>metagenomes</taxon>
        <taxon>ecological metagenomes</taxon>
    </lineage>
</organism>